<dbReference type="GO" id="GO:0006955">
    <property type="term" value="P:immune response"/>
    <property type="evidence" value="ECO:0007669"/>
    <property type="project" value="InterPro"/>
</dbReference>
<proteinExistence type="predicted"/>
<accession>Q4T8I3</accession>
<dbReference type="KEGG" id="tng:GSTEN00005218G001"/>
<name>Q4T8I3_TETNG</name>
<dbReference type="SUPFAM" id="SSF54117">
    <property type="entry name" value="Interleukin 8-like chemokines"/>
    <property type="match status" value="1"/>
</dbReference>
<sequence length="115" mass="13124">MKTQVTFALLVLACVLHHHADAQVVHDVLLQSLCCKSVRRMCVQETMVTKVVKNRCGAQKAILVVRKNNQTLCLDSEWKWAQNLLEKFSSTDAETKNVTLDYSMCLYKKRQGARI</sequence>
<keyword evidence="1" id="KW-0732">Signal</keyword>
<dbReference type="InterPro" id="IPR036048">
    <property type="entry name" value="Interleukin_8-like_sf"/>
</dbReference>
<organism evidence="2">
    <name type="scientific">Tetraodon nigroviridis</name>
    <name type="common">Spotted green pufferfish</name>
    <name type="synonym">Chelonodon nigroviridis</name>
    <dbReference type="NCBI Taxonomy" id="99883"/>
    <lineage>
        <taxon>Eukaryota</taxon>
        <taxon>Metazoa</taxon>
        <taxon>Chordata</taxon>
        <taxon>Craniata</taxon>
        <taxon>Vertebrata</taxon>
        <taxon>Euteleostomi</taxon>
        <taxon>Actinopterygii</taxon>
        <taxon>Neopterygii</taxon>
        <taxon>Teleostei</taxon>
        <taxon>Neoteleostei</taxon>
        <taxon>Acanthomorphata</taxon>
        <taxon>Eupercaria</taxon>
        <taxon>Tetraodontiformes</taxon>
        <taxon>Tetradontoidea</taxon>
        <taxon>Tetraodontidae</taxon>
        <taxon>Tetraodon</taxon>
    </lineage>
</organism>
<protein>
    <submittedName>
        <fullName evidence="2">(spotted green pufferfish) hypothetical protein</fullName>
    </submittedName>
</protein>
<evidence type="ECO:0000256" key="1">
    <source>
        <dbReference type="SAM" id="SignalP"/>
    </source>
</evidence>
<dbReference type="EMBL" id="CAAE01007784">
    <property type="protein sequence ID" value="CAF90799.1"/>
    <property type="molecule type" value="Genomic_DNA"/>
</dbReference>
<feature type="signal peptide" evidence="1">
    <location>
        <begin position="1"/>
        <end position="22"/>
    </location>
</feature>
<gene>
    <name evidence="2" type="ORF">GSTENG00005218001</name>
</gene>
<evidence type="ECO:0000313" key="2">
    <source>
        <dbReference type="EMBL" id="CAF90799.1"/>
    </source>
</evidence>
<reference evidence="2" key="1">
    <citation type="journal article" date="2004" name="Nature">
        <title>Genome duplication in the teleost fish Tetraodon nigroviridis reveals the early vertebrate proto-karyotype.</title>
        <authorList>
            <person name="Jaillon O."/>
            <person name="Aury J.-M."/>
            <person name="Brunet F."/>
            <person name="Petit J.-L."/>
            <person name="Stange-Thomann N."/>
            <person name="Mauceli E."/>
            <person name="Bouneau L."/>
            <person name="Fischer C."/>
            <person name="Ozouf-Costaz C."/>
            <person name="Bernot A."/>
            <person name="Nicaud S."/>
            <person name="Jaffe D."/>
            <person name="Fisher S."/>
            <person name="Lutfalla G."/>
            <person name="Dossat C."/>
            <person name="Segurens B."/>
            <person name="Dasilva C."/>
            <person name="Salanoubat M."/>
            <person name="Levy M."/>
            <person name="Boudet N."/>
            <person name="Castellano S."/>
            <person name="Anthouard V."/>
            <person name="Jubin C."/>
            <person name="Castelli V."/>
            <person name="Katinka M."/>
            <person name="Vacherie B."/>
            <person name="Biemont C."/>
            <person name="Skalli Z."/>
            <person name="Cattolico L."/>
            <person name="Poulain J."/>
            <person name="De Berardinis V."/>
            <person name="Cruaud C."/>
            <person name="Duprat S."/>
            <person name="Brottier P."/>
            <person name="Coutanceau J.-P."/>
            <person name="Gouzy J."/>
            <person name="Parra G."/>
            <person name="Lardier G."/>
            <person name="Chapple C."/>
            <person name="McKernan K.J."/>
            <person name="McEwan P."/>
            <person name="Bosak S."/>
            <person name="Kellis M."/>
            <person name="Volff J.-N."/>
            <person name="Guigo R."/>
            <person name="Zody M.C."/>
            <person name="Mesirov J."/>
            <person name="Lindblad-Toh K."/>
            <person name="Birren B."/>
            <person name="Nusbaum C."/>
            <person name="Kahn D."/>
            <person name="Robinson-Rechavi M."/>
            <person name="Laudet V."/>
            <person name="Schachter V."/>
            <person name="Quetier F."/>
            <person name="Saurin W."/>
            <person name="Scarpelli C."/>
            <person name="Wincker P."/>
            <person name="Lander E.S."/>
            <person name="Weissenbach J."/>
            <person name="Roest Crollius H."/>
        </authorList>
    </citation>
    <scope>NUCLEOTIDE SEQUENCE [LARGE SCALE GENOMIC DNA]</scope>
</reference>
<dbReference type="GO" id="GO:0005576">
    <property type="term" value="C:extracellular region"/>
    <property type="evidence" value="ECO:0007669"/>
    <property type="project" value="InterPro"/>
</dbReference>
<feature type="chain" id="PRO_5004244643" evidence="1">
    <location>
        <begin position="23"/>
        <end position="115"/>
    </location>
</feature>
<dbReference type="AlphaFoldDB" id="Q4T8I3"/>
<comment type="caution">
    <text evidence="2">The sequence shown here is derived from an EMBL/GenBank/DDBJ whole genome shotgun (WGS) entry which is preliminary data.</text>
</comment>
<dbReference type="Gene3D" id="2.40.50.40">
    <property type="match status" value="1"/>
</dbReference>
<dbReference type="GO" id="GO:0008009">
    <property type="term" value="F:chemokine activity"/>
    <property type="evidence" value="ECO:0007669"/>
    <property type="project" value="InterPro"/>
</dbReference>
<reference evidence="2" key="2">
    <citation type="submission" date="2004-02" db="EMBL/GenBank/DDBJ databases">
        <authorList>
            <consortium name="Genoscope"/>
            <consortium name="Whitehead Institute Centre for Genome Research"/>
        </authorList>
    </citation>
    <scope>NUCLEOTIDE SEQUENCE</scope>
</reference>